<dbReference type="AlphaFoldDB" id="A0AA37L603"/>
<comment type="caution">
    <text evidence="2">The sequence shown here is derived from an EMBL/GenBank/DDBJ whole genome shotgun (WGS) entry which is preliminary data.</text>
</comment>
<gene>
    <name evidence="2" type="ORF">ColSpa_01440</name>
</gene>
<dbReference type="Proteomes" id="UP001055115">
    <property type="component" value="Unassembled WGS sequence"/>
</dbReference>
<evidence type="ECO:0000313" key="3">
    <source>
        <dbReference type="Proteomes" id="UP001055115"/>
    </source>
</evidence>
<dbReference type="GeneID" id="73322242"/>
<dbReference type="RefSeq" id="XP_049123609.1">
    <property type="nucleotide sequence ID" value="XM_049267652.1"/>
</dbReference>
<evidence type="ECO:0000313" key="2">
    <source>
        <dbReference type="EMBL" id="GKT41259.1"/>
    </source>
</evidence>
<accession>A0AA37L603</accession>
<name>A0AA37L603_9PEZI</name>
<dbReference type="EMBL" id="BQXU01000002">
    <property type="protein sequence ID" value="GKT41259.1"/>
    <property type="molecule type" value="Genomic_DNA"/>
</dbReference>
<evidence type="ECO:0008006" key="4">
    <source>
        <dbReference type="Google" id="ProtNLM"/>
    </source>
</evidence>
<protein>
    <recommendedName>
        <fullName evidence="4">Secreted protein</fullName>
    </recommendedName>
</protein>
<proteinExistence type="predicted"/>
<feature type="chain" id="PRO_5041249443" description="Secreted protein" evidence="1">
    <location>
        <begin position="21"/>
        <end position="79"/>
    </location>
</feature>
<keyword evidence="1" id="KW-0732">Signal</keyword>
<keyword evidence="3" id="KW-1185">Reference proteome</keyword>
<feature type="signal peptide" evidence="1">
    <location>
        <begin position="1"/>
        <end position="20"/>
    </location>
</feature>
<sequence length="79" mass="8450">MEITWMLGVCYLGAVLDCDGQLCRRHVPDETRGALLLLRHNVGAIEHPNISEECTVFRQGSGFASDKTGAASATSDGTV</sequence>
<reference evidence="2 3" key="1">
    <citation type="submission" date="2022-03" db="EMBL/GenBank/DDBJ databases">
        <title>Genome data of Colletotrichum spp.</title>
        <authorList>
            <person name="Utami Y.D."/>
            <person name="Hiruma K."/>
        </authorList>
    </citation>
    <scope>NUCLEOTIDE SEQUENCE [LARGE SCALE GENOMIC DNA]</scope>
    <source>
        <strain evidence="2 3">MAFF 239500</strain>
    </source>
</reference>
<organism evidence="2 3">
    <name type="scientific">Colletotrichum spaethianum</name>
    <dbReference type="NCBI Taxonomy" id="700344"/>
    <lineage>
        <taxon>Eukaryota</taxon>
        <taxon>Fungi</taxon>
        <taxon>Dikarya</taxon>
        <taxon>Ascomycota</taxon>
        <taxon>Pezizomycotina</taxon>
        <taxon>Sordariomycetes</taxon>
        <taxon>Hypocreomycetidae</taxon>
        <taxon>Glomerellales</taxon>
        <taxon>Glomerellaceae</taxon>
        <taxon>Colletotrichum</taxon>
        <taxon>Colletotrichum spaethianum species complex</taxon>
    </lineage>
</organism>
<evidence type="ECO:0000256" key="1">
    <source>
        <dbReference type="SAM" id="SignalP"/>
    </source>
</evidence>